<protein>
    <submittedName>
        <fullName evidence="1">Uncharacterized protein</fullName>
    </submittedName>
</protein>
<accession>A0A514K373</accession>
<organism evidence="1 2">
    <name type="scientific">Nitrosopumilus spindle-shaped virus</name>
    <dbReference type="NCBI Taxonomy" id="2508184"/>
    <lineage>
        <taxon>Viruses</taxon>
        <taxon>Viruses incertae sedis</taxon>
        <taxon>Thaspiviridae</taxon>
        <taxon>Nitmarvirus</taxon>
        <taxon>Nitmarvirus maris</taxon>
        <taxon>Nitmarvirus NSV1</taxon>
    </lineage>
</organism>
<dbReference type="Proteomes" id="UP000317543">
    <property type="component" value="Segment"/>
</dbReference>
<evidence type="ECO:0000313" key="2">
    <source>
        <dbReference type="Proteomes" id="UP000317543"/>
    </source>
</evidence>
<dbReference type="EMBL" id="MK570057">
    <property type="protein sequence ID" value="QDI74089.1"/>
    <property type="molecule type" value="Genomic_DNA"/>
</dbReference>
<reference evidence="1 2" key="1">
    <citation type="submission" date="2019-02" db="EMBL/GenBank/DDBJ databases">
        <title>Spindle-shaped viruses infect a marine ammonia-oxidizing thaumarchaeon.</title>
        <authorList>
            <person name="Kim J.-G."/>
            <person name="Kim S.-J."/>
            <person name="Rhee S.-K."/>
        </authorList>
    </citation>
    <scope>NUCLEOTIDE SEQUENCE [LARGE SCALE GENOMIC DNA]</scope>
    <source>
        <strain evidence="1">NSV5</strain>
    </source>
</reference>
<proteinExistence type="predicted"/>
<sequence>MISPFLPEGLKILKLIFSFAKLMPKTLVLSLAIPAKSNASGVASLSCRLTIFTISLPLPLIPYFTGSIVPLYFKTPSPKTIISDCFAFGLKDL</sequence>
<evidence type="ECO:0000313" key="1">
    <source>
        <dbReference type="EMBL" id="QDI74089.1"/>
    </source>
</evidence>
<name>A0A514K373_9VIRU</name>